<dbReference type="InParanoid" id="I2H7C7"/>
<feature type="region of interest" description="Disordered" evidence="8">
    <location>
        <begin position="1"/>
        <end position="30"/>
    </location>
</feature>
<reference evidence="9 10" key="1">
    <citation type="journal article" date="2011" name="Proc. Natl. Acad. Sci. U.S.A.">
        <title>Evolutionary erosion of yeast sex chromosomes by mating-type switching accidents.</title>
        <authorList>
            <person name="Gordon J.L."/>
            <person name="Armisen D."/>
            <person name="Proux-Wera E."/>
            <person name="Oheigeartaigh S.S."/>
            <person name="Byrne K.P."/>
            <person name="Wolfe K.H."/>
        </authorList>
    </citation>
    <scope>NUCLEOTIDE SEQUENCE [LARGE SCALE GENOMIC DNA]</scope>
    <source>
        <strain evidence="10">ATCC 34711 / CBS 6284 / DSM 70876 / NBRC 10599 / NRRL Y-10934 / UCD 77-7</strain>
    </source>
</reference>
<keyword evidence="5" id="KW-0804">Transcription</keyword>
<dbReference type="CDD" id="cd14710">
    <property type="entry name" value="bZIP_HAC1-like"/>
    <property type="match status" value="1"/>
</dbReference>
<dbReference type="PANTHER" id="PTHR46714">
    <property type="entry name" value="TRANSCRIPTIONAL ACTIVATOR HAC1"/>
    <property type="match status" value="1"/>
</dbReference>
<feature type="compositionally biased region" description="Polar residues" evidence="8">
    <location>
        <begin position="138"/>
        <end position="159"/>
    </location>
</feature>
<organism evidence="9 10">
    <name type="scientific">Henningerozyma blattae (strain ATCC 34711 / CBS 6284 / DSM 70876 / NBRC 10599 / NRRL Y-10934 / UCD 77-7)</name>
    <name type="common">Yeast</name>
    <name type="synonym">Tetrapisispora blattae</name>
    <dbReference type="NCBI Taxonomy" id="1071380"/>
    <lineage>
        <taxon>Eukaryota</taxon>
        <taxon>Fungi</taxon>
        <taxon>Dikarya</taxon>
        <taxon>Ascomycota</taxon>
        <taxon>Saccharomycotina</taxon>
        <taxon>Saccharomycetes</taxon>
        <taxon>Saccharomycetales</taxon>
        <taxon>Saccharomycetaceae</taxon>
        <taxon>Henningerozyma</taxon>
    </lineage>
</organism>
<dbReference type="GO" id="GO:0006986">
    <property type="term" value="P:response to unfolded protein"/>
    <property type="evidence" value="ECO:0007669"/>
    <property type="project" value="UniProtKB-KW"/>
</dbReference>
<evidence type="ECO:0000256" key="5">
    <source>
        <dbReference type="ARBA" id="ARBA00023163"/>
    </source>
</evidence>
<dbReference type="PANTHER" id="PTHR46714:SF6">
    <property type="entry name" value="TRANSCRIPTIONAL ACTIVATOR HAC1"/>
    <property type="match status" value="1"/>
</dbReference>
<dbReference type="KEGG" id="tbl:TBLA_0G03420"/>
<protein>
    <submittedName>
        <fullName evidence="9">Uncharacterized protein</fullName>
    </submittedName>
</protein>
<dbReference type="SUPFAM" id="SSF57959">
    <property type="entry name" value="Leucine zipper domain"/>
    <property type="match status" value="1"/>
</dbReference>
<name>I2H7C7_HENB6</name>
<dbReference type="Gene3D" id="1.20.5.170">
    <property type="match status" value="1"/>
</dbReference>
<dbReference type="HOGENOM" id="CLU_582887_0_0_1"/>
<keyword evidence="7" id="KW-0539">Nucleus</keyword>
<dbReference type="GO" id="GO:0045944">
    <property type="term" value="P:positive regulation of transcription by RNA polymerase II"/>
    <property type="evidence" value="ECO:0007669"/>
    <property type="project" value="InterPro"/>
</dbReference>
<keyword evidence="4" id="KW-0238">DNA-binding</keyword>
<evidence type="ECO:0000313" key="10">
    <source>
        <dbReference type="Proteomes" id="UP000002866"/>
    </source>
</evidence>
<feature type="region of interest" description="Disordered" evidence="8">
    <location>
        <begin position="193"/>
        <end position="216"/>
    </location>
</feature>
<evidence type="ECO:0000256" key="3">
    <source>
        <dbReference type="ARBA" id="ARBA00023015"/>
    </source>
</evidence>
<dbReference type="OrthoDB" id="674948at2759"/>
<evidence type="ECO:0000256" key="2">
    <source>
        <dbReference type="ARBA" id="ARBA00007163"/>
    </source>
</evidence>
<dbReference type="GeneID" id="14497411"/>
<dbReference type="InterPro" id="IPR044280">
    <property type="entry name" value="Hac1/HY5"/>
</dbReference>
<evidence type="ECO:0000256" key="6">
    <source>
        <dbReference type="ARBA" id="ARBA00023230"/>
    </source>
</evidence>
<comment type="subcellular location">
    <subcellularLocation>
        <location evidence="1">Nucleus</location>
    </subcellularLocation>
</comment>
<gene>
    <name evidence="9" type="primary">TBLA0G03420</name>
    <name evidence="9" type="ORF">TBLA_0G03420</name>
</gene>
<keyword evidence="3" id="KW-0805">Transcription regulation</keyword>
<dbReference type="RefSeq" id="XP_004181798.1">
    <property type="nucleotide sequence ID" value="XM_004181750.1"/>
</dbReference>
<evidence type="ECO:0000256" key="4">
    <source>
        <dbReference type="ARBA" id="ARBA00023125"/>
    </source>
</evidence>
<sequence length="469" mass="53233">MKSNSSITIPSDFKSTMPPRKRAKTKEEKEQRRIERILRNRKAAHLSREKKRLHVQYLETRCNIMEKLLDQFPDLDQTFQNNLYAQNLLYEYRSLNEADFVPSVESLNTTQIQQPTTAQELDDDYSVDDNIQIKQEEPSNQDIQTPTTNSTPLTPATLKSSKDKSLNFTPTTLQRPILQSQKIEQHIPQNLPQIHSQAHPPPPPPLPLHSSSNDPLDSMDPLENISIPIGFQHQHQQSIIKLENQEQDGRIHNSIQSINHTKHLSMMIHLNSNQSLPDLTFNPSSMYDNEIINHTNSRGTPTPTISPTNSTFSNNNNNVVYYQQCNQIINDQQHLYLSSNTDSPTLKEISDLYDPSAPRLWSLQMSDNNNTNVSESSQLMNQVPPSSIPPSTNGDYNNINSISDSSNISSPSSILSKAFLKPNSTNETASKFVKQQNPWVLTDDIDMALTSNNVYFDDWRNSNSKVTAS</sequence>
<evidence type="ECO:0000313" key="9">
    <source>
        <dbReference type="EMBL" id="CCH62279.1"/>
    </source>
</evidence>
<comment type="similarity">
    <text evidence="2">Belongs to the bZIP family.</text>
</comment>
<proteinExistence type="inferred from homology"/>
<evidence type="ECO:0000256" key="7">
    <source>
        <dbReference type="ARBA" id="ARBA00023242"/>
    </source>
</evidence>
<feature type="region of interest" description="Disordered" evidence="8">
    <location>
        <begin position="367"/>
        <end position="393"/>
    </location>
</feature>
<dbReference type="InterPro" id="IPR046347">
    <property type="entry name" value="bZIP_sf"/>
</dbReference>
<dbReference type="GO" id="GO:0000981">
    <property type="term" value="F:DNA-binding transcription factor activity, RNA polymerase II-specific"/>
    <property type="evidence" value="ECO:0007669"/>
    <property type="project" value="InterPro"/>
</dbReference>
<accession>I2H7C7</accession>
<keyword evidence="10" id="KW-1185">Reference proteome</keyword>
<evidence type="ECO:0000256" key="1">
    <source>
        <dbReference type="ARBA" id="ARBA00004123"/>
    </source>
</evidence>
<feature type="region of interest" description="Disordered" evidence="8">
    <location>
        <begin position="135"/>
        <end position="168"/>
    </location>
</feature>
<keyword evidence="6" id="KW-0834">Unfolded protein response</keyword>
<dbReference type="AlphaFoldDB" id="I2H7C7"/>
<dbReference type="Proteomes" id="UP000002866">
    <property type="component" value="Chromosome 7"/>
</dbReference>
<dbReference type="GO" id="GO:0005634">
    <property type="term" value="C:nucleus"/>
    <property type="evidence" value="ECO:0007669"/>
    <property type="project" value="UniProtKB-SubCell"/>
</dbReference>
<dbReference type="STRING" id="1071380.I2H7C7"/>
<dbReference type="GO" id="GO:0003677">
    <property type="term" value="F:DNA binding"/>
    <property type="evidence" value="ECO:0007669"/>
    <property type="project" value="UniProtKB-KW"/>
</dbReference>
<dbReference type="EMBL" id="HE806322">
    <property type="protein sequence ID" value="CCH62279.1"/>
    <property type="molecule type" value="Genomic_DNA"/>
</dbReference>
<evidence type="ECO:0000256" key="8">
    <source>
        <dbReference type="SAM" id="MobiDB-lite"/>
    </source>
</evidence>
<dbReference type="eggNOG" id="ENOG502S526">
    <property type="taxonomic scope" value="Eukaryota"/>
</dbReference>